<keyword evidence="4" id="KW-1185">Reference proteome</keyword>
<dbReference type="EMBL" id="JAGTJR010000034">
    <property type="protein sequence ID" value="KAH7036828.1"/>
    <property type="molecule type" value="Genomic_DNA"/>
</dbReference>
<dbReference type="Proteomes" id="UP000774617">
    <property type="component" value="Unassembled WGS sequence"/>
</dbReference>
<comment type="caution">
    <text evidence="3">The sequence shown here is derived from an EMBL/GenBank/DDBJ whole genome shotgun (WGS) entry which is preliminary data.</text>
</comment>
<evidence type="ECO:0000313" key="4">
    <source>
        <dbReference type="Proteomes" id="UP000774617"/>
    </source>
</evidence>
<keyword evidence="2" id="KW-0732">Signal</keyword>
<evidence type="ECO:0008006" key="5">
    <source>
        <dbReference type="Google" id="ProtNLM"/>
    </source>
</evidence>
<reference evidence="3 4" key="1">
    <citation type="journal article" date="2021" name="Nat. Commun.">
        <title>Genetic determinants of endophytism in the Arabidopsis root mycobiome.</title>
        <authorList>
            <person name="Mesny F."/>
            <person name="Miyauchi S."/>
            <person name="Thiergart T."/>
            <person name="Pickel B."/>
            <person name="Atanasova L."/>
            <person name="Karlsson M."/>
            <person name="Huettel B."/>
            <person name="Barry K.W."/>
            <person name="Haridas S."/>
            <person name="Chen C."/>
            <person name="Bauer D."/>
            <person name="Andreopoulos W."/>
            <person name="Pangilinan J."/>
            <person name="LaButti K."/>
            <person name="Riley R."/>
            <person name="Lipzen A."/>
            <person name="Clum A."/>
            <person name="Drula E."/>
            <person name="Henrissat B."/>
            <person name="Kohler A."/>
            <person name="Grigoriev I.V."/>
            <person name="Martin F.M."/>
            <person name="Hacquard S."/>
        </authorList>
    </citation>
    <scope>NUCLEOTIDE SEQUENCE [LARGE SCALE GENOMIC DNA]</scope>
    <source>
        <strain evidence="3 4">MPI-SDFR-AT-0080</strain>
    </source>
</reference>
<evidence type="ECO:0000313" key="3">
    <source>
        <dbReference type="EMBL" id="KAH7036828.1"/>
    </source>
</evidence>
<protein>
    <recommendedName>
        <fullName evidence="5">Secreted protein</fullName>
    </recommendedName>
</protein>
<feature type="chain" id="PRO_5047244986" description="Secreted protein" evidence="2">
    <location>
        <begin position="21"/>
        <end position="123"/>
    </location>
</feature>
<evidence type="ECO:0000256" key="1">
    <source>
        <dbReference type="SAM" id="MobiDB-lite"/>
    </source>
</evidence>
<feature type="signal peptide" evidence="2">
    <location>
        <begin position="1"/>
        <end position="20"/>
    </location>
</feature>
<name>A0ABQ8FZ96_9PEZI</name>
<accession>A0ABQ8FZ96</accession>
<organism evidence="3 4">
    <name type="scientific">Macrophomina phaseolina</name>
    <dbReference type="NCBI Taxonomy" id="35725"/>
    <lineage>
        <taxon>Eukaryota</taxon>
        <taxon>Fungi</taxon>
        <taxon>Dikarya</taxon>
        <taxon>Ascomycota</taxon>
        <taxon>Pezizomycotina</taxon>
        <taxon>Dothideomycetes</taxon>
        <taxon>Dothideomycetes incertae sedis</taxon>
        <taxon>Botryosphaeriales</taxon>
        <taxon>Botryosphaeriaceae</taxon>
        <taxon>Macrophomina</taxon>
    </lineage>
</organism>
<sequence>MSLPALGLLLSRLLALFLSATHPRFSSPETGLGLIHADPLPRHQDHMDNNARDTRERRRGERAVEIDAHVVLVRQARQEVDCCVGNTAAKAVSLHHLRQCASPMRTLTDEAGKYFHVTTTGRK</sequence>
<gene>
    <name evidence="3" type="ORF">B0J12DRAFT_263918</name>
</gene>
<evidence type="ECO:0000256" key="2">
    <source>
        <dbReference type="SAM" id="SignalP"/>
    </source>
</evidence>
<feature type="region of interest" description="Disordered" evidence="1">
    <location>
        <begin position="39"/>
        <end position="60"/>
    </location>
</feature>
<proteinExistence type="predicted"/>